<keyword evidence="1" id="KW-0472">Membrane</keyword>
<dbReference type="EMBL" id="AMLP01000266">
    <property type="protein sequence ID" value="ELS50743.1"/>
    <property type="molecule type" value="Genomic_DNA"/>
</dbReference>
<dbReference type="AlphaFoldDB" id="L8P3N5"/>
<dbReference type="Pfam" id="PF10002">
    <property type="entry name" value="DUF2243"/>
    <property type="match status" value="1"/>
</dbReference>
<proteinExistence type="predicted"/>
<reference evidence="2 3" key="1">
    <citation type="journal article" date="2013" name="Genome Announc.">
        <title>Draft Genome Sequence of Streptomyces viridochromogenes Strain Tu57, Producer of Avilamycin.</title>
        <authorList>
            <person name="Gruning B.A."/>
            <person name="Erxleben A."/>
            <person name="Hahnlein A."/>
            <person name="Gunther S."/>
        </authorList>
    </citation>
    <scope>NUCLEOTIDE SEQUENCE [LARGE SCALE GENOMIC DNA]</scope>
    <source>
        <strain evidence="2 3">Tue57</strain>
    </source>
</reference>
<feature type="transmembrane region" description="Helical" evidence="1">
    <location>
        <begin position="21"/>
        <end position="44"/>
    </location>
</feature>
<sequence>MMTSEPTPASPREGRLQPRRSLTVCALIGAAVMAVVDEIVFHQVLHRHHFYDRSTPGIALLSDGLLHTGELLALVAGFFLCADLRRRHALAPAHARAGFFLGPGGSQLFDGVVDHKLLRLHRIRHGGDVTPYGWGRSLAGLAFLLVGMSLSVHAIRHAPDGTART</sequence>
<comment type="caution">
    <text evidence="2">The sequence shown here is derived from an EMBL/GenBank/DDBJ whole genome shotgun (WGS) entry which is preliminary data.</text>
</comment>
<gene>
    <name evidence="2" type="ORF">STVIR_8288</name>
</gene>
<keyword evidence="1" id="KW-1133">Transmembrane helix</keyword>
<dbReference type="InterPro" id="IPR018719">
    <property type="entry name" value="DUF2243_membrane"/>
</dbReference>
<feature type="transmembrane region" description="Helical" evidence="1">
    <location>
        <begin position="64"/>
        <end position="82"/>
    </location>
</feature>
<keyword evidence="1" id="KW-0812">Transmembrane</keyword>
<name>L8P3N5_STRVR</name>
<accession>L8P3N5</accession>
<evidence type="ECO:0000313" key="2">
    <source>
        <dbReference type="EMBL" id="ELS50743.1"/>
    </source>
</evidence>
<evidence type="ECO:0000256" key="1">
    <source>
        <dbReference type="SAM" id="Phobius"/>
    </source>
</evidence>
<evidence type="ECO:0000313" key="3">
    <source>
        <dbReference type="Proteomes" id="UP000011205"/>
    </source>
</evidence>
<dbReference type="Proteomes" id="UP000011205">
    <property type="component" value="Unassembled WGS sequence"/>
</dbReference>
<protein>
    <submittedName>
        <fullName evidence="2">Uncharacterized protein</fullName>
    </submittedName>
</protein>
<dbReference type="PATRIC" id="fig|1160705.3.peg.8188"/>
<organism evidence="2 3">
    <name type="scientific">Streptomyces viridochromogenes Tue57</name>
    <dbReference type="NCBI Taxonomy" id="1160705"/>
    <lineage>
        <taxon>Bacteria</taxon>
        <taxon>Bacillati</taxon>
        <taxon>Actinomycetota</taxon>
        <taxon>Actinomycetes</taxon>
        <taxon>Kitasatosporales</taxon>
        <taxon>Streptomycetaceae</taxon>
        <taxon>Streptomyces</taxon>
    </lineage>
</organism>